<evidence type="ECO:0000313" key="3">
    <source>
        <dbReference type="Proteomes" id="UP001153709"/>
    </source>
</evidence>
<feature type="compositionally biased region" description="Basic residues" evidence="1">
    <location>
        <begin position="18"/>
        <end position="41"/>
    </location>
</feature>
<evidence type="ECO:0000256" key="1">
    <source>
        <dbReference type="SAM" id="MobiDB-lite"/>
    </source>
</evidence>
<feature type="compositionally biased region" description="Polar residues" evidence="1">
    <location>
        <begin position="59"/>
        <end position="72"/>
    </location>
</feature>
<gene>
    <name evidence="2" type="ORF">DIABBA_LOCUS2732</name>
</gene>
<proteinExistence type="predicted"/>
<dbReference type="Proteomes" id="UP001153709">
    <property type="component" value="Chromosome 2"/>
</dbReference>
<dbReference type="EMBL" id="OU898277">
    <property type="protein sequence ID" value="CAH1259464.1"/>
    <property type="molecule type" value="Genomic_DNA"/>
</dbReference>
<sequence length="106" mass="12548">MSDHDDGHNDNHHDNHHNDHHSHHHDNHHDNHHHHHHHHFPKNPYATSTDPELDPGPPTNNQKPPLPSSWSNGPHGIPPCKHVSYSYWCDDCQQHRRRYYSKKDLV</sequence>
<feature type="region of interest" description="Disordered" evidence="1">
    <location>
        <begin position="1"/>
        <end position="76"/>
    </location>
</feature>
<keyword evidence="3" id="KW-1185">Reference proteome</keyword>
<reference evidence="2" key="1">
    <citation type="submission" date="2022-01" db="EMBL/GenBank/DDBJ databases">
        <authorList>
            <person name="King R."/>
        </authorList>
    </citation>
    <scope>NUCLEOTIDE SEQUENCE</scope>
</reference>
<feature type="compositionally biased region" description="Basic and acidic residues" evidence="1">
    <location>
        <begin position="1"/>
        <end position="17"/>
    </location>
</feature>
<accession>A0A9P0DTL9</accession>
<organism evidence="2 3">
    <name type="scientific">Diabrotica balteata</name>
    <name type="common">Banded cucumber beetle</name>
    <dbReference type="NCBI Taxonomy" id="107213"/>
    <lineage>
        <taxon>Eukaryota</taxon>
        <taxon>Metazoa</taxon>
        <taxon>Ecdysozoa</taxon>
        <taxon>Arthropoda</taxon>
        <taxon>Hexapoda</taxon>
        <taxon>Insecta</taxon>
        <taxon>Pterygota</taxon>
        <taxon>Neoptera</taxon>
        <taxon>Endopterygota</taxon>
        <taxon>Coleoptera</taxon>
        <taxon>Polyphaga</taxon>
        <taxon>Cucujiformia</taxon>
        <taxon>Chrysomeloidea</taxon>
        <taxon>Chrysomelidae</taxon>
        <taxon>Galerucinae</taxon>
        <taxon>Diabroticina</taxon>
        <taxon>Diabroticites</taxon>
        <taxon>Diabrotica</taxon>
    </lineage>
</organism>
<protein>
    <submittedName>
        <fullName evidence="2">Uncharacterized protein</fullName>
    </submittedName>
</protein>
<evidence type="ECO:0000313" key="2">
    <source>
        <dbReference type="EMBL" id="CAH1259464.1"/>
    </source>
</evidence>
<dbReference type="AlphaFoldDB" id="A0A9P0DTL9"/>
<name>A0A9P0DTL9_DIABA</name>